<comment type="caution">
    <text evidence="4">The sequence shown here is derived from an EMBL/GenBank/DDBJ whole genome shotgun (WGS) entry which is preliminary data.</text>
</comment>
<name>A0ABT9UR45_9MICC</name>
<dbReference type="EMBL" id="JAUSSY010000018">
    <property type="protein sequence ID" value="MDQ0120789.1"/>
    <property type="molecule type" value="Genomic_DNA"/>
</dbReference>
<dbReference type="InterPro" id="IPR050832">
    <property type="entry name" value="Bact_Acetyltransf"/>
</dbReference>
<reference evidence="4 5" key="1">
    <citation type="submission" date="2023-07" db="EMBL/GenBank/DDBJ databases">
        <title>Sorghum-associated microbial communities from plants grown in Nebraska, USA.</title>
        <authorList>
            <person name="Schachtman D."/>
        </authorList>
    </citation>
    <scope>NUCLEOTIDE SEQUENCE [LARGE SCALE GENOMIC DNA]</scope>
    <source>
        <strain evidence="4 5">DS994</strain>
    </source>
</reference>
<proteinExistence type="predicted"/>
<dbReference type="Pfam" id="PF00583">
    <property type="entry name" value="Acetyltransf_1"/>
    <property type="match status" value="1"/>
</dbReference>
<dbReference type="Gene3D" id="3.40.630.30">
    <property type="match status" value="1"/>
</dbReference>
<keyword evidence="2" id="KW-0012">Acyltransferase</keyword>
<keyword evidence="1" id="KW-0808">Transferase</keyword>
<evidence type="ECO:0000256" key="1">
    <source>
        <dbReference type="ARBA" id="ARBA00022679"/>
    </source>
</evidence>
<dbReference type="PANTHER" id="PTHR43877">
    <property type="entry name" value="AMINOALKYLPHOSPHONATE N-ACETYLTRANSFERASE-RELATED-RELATED"/>
    <property type="match status" value="1"/>
</dbReference>
<evidence type="ECO:0000313" key="5">
    <source>
        <dbReference type="Proteomes" id="UP001226389"/>
    </source>
</evidence>
<organism evidence="4 5">
    <name type="scientific">Pseudarthrobacter defluvii</name>
    <dbReference type="NCBI Taxonomy" id="410837"/>
    <lineage>
        <taxon>Bacteria</taxon>
        <taxon>Bacillati</taxon>
        <taxon>Actinomycetota</taxon>
        <taxon>Actinomycetes</taxon>
        <taxon>Micrococcales</taxon>
        <taxon>Micrococcaceae</taxon>
        <taxon>Pseudarthrobacter</taxon>
    </lineage>
</organism>
<dbReference type="InterPro" id="IPR000182">
    <property type="entry name" value="GNAT_dom"/>
</dbReference>
<evidence type="ECO:0000259" key="3">
    <source>
        <dbReference type="PROSITE" id="PS51186"/>
    </source>
</evidence>
<sequence length="379" mass="41268">MDQHKRTQPASSPPSNALAIAAVVIPPRGQDRPGTAPSADLLACQAMKEAEALAVWGSAERCLTPAEALEFWRGNEYEERHLFLARAGGEPVGMCSVTLPLRENLATAGIDVLVIPARRRRGLGRALLEHAETVARARGRSSLDSFHEVPLDAVRRDSPTVAARSGAGQLPGDDPATAFALSAGYALEQVERSSRLMLPVPDTRLARLEADALARSGDYILTAWDGHCPDTLVAGYAGLRARMSTDAPTAGMDWEREDWDVRRVRDDEQALVRSGVQTSVAAAVYRPTGELVAYSVLAWRPQVPESLLQQDTLVAAGHRGHRLGMLIKAANLRRTQEKWPRARSVLTWNASENQHMLAINTALGFRPAGYEGEWQKRLG</sequence>
<evidence type="ECO:0000256" key="2">
    <source>
        <dbReference type="ARBA" id="ARBA00023315"/>
    </source>
</evidence>
<accession>A0ABT9UR45</accession>
<gene>
    <name evidence="4" type="ORF">J2T22_003996</name>
</gene>
<dbReference type="InterPro" id="IPR016181">
    <property type="entry name" value="Acyl_CoA_acyltransferase"/>
</dbReference>
<dbReference type="PROSITE" id="PS51186">
    <property type="entry name" value="GNAT"/>
    <property type="match status" value="1"/>
</dbReference>
<protein>
    <submittedName>
        <fullName evidence="4">GNAT superfamily N-acetyltransferase</fullName>
    </submittedName>
</protein>
<keyword evidence="5" id="KW-1185">Reference proteome</keyword>
<evidence type="ECO:0000313" key="4">
    <source>
        <dbReference type="EMBL" id="MDQ0120789.1"/>
    </source>
</evidence>
<feature type="domain" description="N-acetyltransferase" evidence="3">
    <location>
        <begin position="42"/>
        <end position="211"/>
    </location>
</feature>
<dbReference type="RefSeq" id="WP_307493043.1">
    <property type="nucleotide sequence ID" value="NZ_JAUSSY010000018.1"/>
</dbReference>
<dbReference type="Proteomes" id="UP001226389">
    <property type="component" value="Unassembled WGS sequence"/>
</dbReference>
<dbReference type="SUPFAM" id="SSF55729">
    <property type="entry name" value="Acyl-CoA N-acyltransferases (Nat)"/>
    <property type="match status" value="2"/>
</dbReference>